<protein>
    <recommendedName>
        <fullName evidence="4">Small ribosomal subunit protein mS38</fullName>
    </recommendedName>
</protein>
<feature type="region of interest" description="Disordered" evidence="5">
    <location>
        <begin position="210"/>
        <end position="240"/>
    </location>
</feature>
<keyword evidence="2" id="KW-0496">Mitochondrion</keyword>
<name>A0A2C5YH80_9HYPO</name>
<dbReference type="AlphaFoldDB" id="A0A2C5YH80"/>
<dbReference type="InterPro" id="IPR013177">
    <property type="entry name" value="Ribosomal_mS38_C"/>
</dbReference>
<comment type="similarity">
    <text evidence="3">Belongs to the mitochondrion-specific ribosomal protein mS38 family.</text>
</comment>
<dbReference type="STRING" id="1399860.A0A2C5YH80"/>
<dbReference type="PANTHER" id="PTHR32035">
    <property type="entry name" value="AURORA KINASE A-INTERACTING PROTEIN"/>
    <property type="match status" value="1"/>
</dbReference>
<dbReference type="OrthoDB" id="5364404at2759"/>
<feature type="region of interest" description="Disordered" evidence="5">
    <location>
        <begin position="37"/>
        <end position="97"/>
    </location>
</feature>
<evidence type="ECO:0000256" key="3">
    <source>
        <dbReference type="ARBA" id="ARBA00035647"/>
    </source>
</evidence>
<dbReference type="SMART" id="SM01155">
    <property type="entry name" value="DUF1713"/>
    <property type="match status" value="1"/>
</dbReference>
<proteinExistence type="inferred from homology"/>
<dbReference type="PANTHER" id="PTHR32035:SF3">
    <property type="entry name" value="SMALL RIBOSOMAL SUBUNIT PROTEIN MS38"/>
    <property type="match status" value="1"/>
</dbReference>
<evidence type="ECO:0000259" key="6">
    <source>
        <dbReference type="SMART" id="SM01155"/>
    </source>
</evidence>
<reference evidence="7 8" key="1">
    <citation type="submission" date="2017-06" db="EMBL/GenBank/DDBJ databases">
        <title>Ant-infecting Ophiocordyceps genomes reveal a high diversity of potential behavioral manipulation genes and a possible major role for enterotoxins.</title>
        <authorList>
            <person name="De Bekker C."/>
            <person name="Evans H.C."/>
            <person name="Brachmann A."/>
            <person name="Hughes D.P."/>
        </authorList>
    </citation>
    <scope>NUCLEOTIDE SEQUENCE [LARGE SCALE GENOMIC DNA]</scope>
    <source>
        <strain evidence="7 8">Map64</strain>
    </source>
</reference>
<feature type="compositionally biased region" description="Low complexity" evidence="5">
    <location>
        <begin position="221"/>
        <end position="232"/>
    </location>
</feature>
<keyword evidence="8" id="KW-1185">Reference proteome</keyword>
<dbReference type="Pfam" id="PF08213">
    <property type="entry name" value="COX24_C"/>
    <property type="match status" value="1"/>
</dbReference>
<accession>A0A2C5YH80</accession>
<feature type="compositionally biased region" description="Low complexity" evidence="5">
    <location>
        <begin position="54"/>
        <end position="67"/>
    </location>
</feature>
<evidence type="ECO:0000313" key="7">
    <source>
        <dbReference type="EMBL" id="PHH67066.1"/>
    </source>
</evidence>
<gene>
    <name evidence="7" type="ORF">CDD81_4461</name>
</gene>
<evidence type="ECO:0000256" key="2">
    <source>
        <dbReference type="ARBA" id="ARBA00023128"/>
    </source>
</evidence>
<evidence type="ECO:0000256" key="4">
    <source>
        <dbReference type="ARBA" id="ARBA00035682"/>
    </source>
</evidence>
<dbReference type="GO" id="GO:0005739">
    <property type="term" value="C:mitochondrion"/>
    <property type="evidence" value="ECO:0007669"/>
    <property type="project" value="UniProtKB-SubCell"/>
</dbReference>
<dbReference type="EMBL" id="NJET01000003">
    <property type="protein sequence ID" value="PHH67066.1"/>
    <property type="molecule type" value="Genomic_DNA"/>
</dbReference>
<dbReference type="Proteomes" id="UP000226192">
    <property type="component" value="Unassembled WGS sequence"/>
</dbReference>
<feature type="domain" description="Ribosomal protein mS38 C-terminal" evidence="6">
    <location>
        <begin position="301"/>
        <end position="334"/>
    </location>
</feature>
<evidence type="ECO:0000256" key="5">
    <source>
        <dbReference type="SAM" id="MobiDB-lite"/>
    </source>
</evidence>
<comment type="caution">
    <text evidence="7">The sequence shown here is derived from an EMBL/GenBank/DDBJ whole genome shotgun (WGS) entry which is preliminary data.</text>
</comment>
<comment type="subcellular location">
    <subcellularLocation>
        <location evidence="1">Mitochondrion</location>
    </subcellularLocation>
</comment>
<organism evidence="7 8">
    <name type="scientific">Ophiocordyceps australis</name>
    <dbReference type="NCBI Taxonomy" id="1399860"/>
    <lineage>
        <taxon>Eukaryota</taxon>
        <taxon>Fungi</taxon>
        <taxon>Dikarya</taxon>
        <taxon>Ascomycota</taxon>
        <taxon>Pezizomycotina</taxon>
        <taxon>Sordariomycetes</taxon>
        <taxon>Hypocreomycetidae</taxon>
        <taxon>Hypocreales</taxon>
        <taxon>Ophiocordycipitaceae</taxon>
        <taxon>Ophiocordyceps</taxon>
    </lineage>
</organism>
<sequence>MLPTSLHRVAVAAAPQAGFAPLSVPRPAVALVALSHQRRFSSSKPSRSDKNDISAGQSVPASSSSARGSEKRKRKAKDASDKASLFNKLPSVPSTNHMSQEALGLSSFFSLHRPISVTQTMPRKVSDEHFASIFTPRSKTGKMMDTVSTLSNSINQLDGPMSQMTISDGDSQMSDSMQKVSLRNPDGSESSIYLQVDAMTGHFLPFCPPPLPEAEAHSSEGEAAAETTTEASEAMEERPMSRSYKAIFSIEETMEPDGRIRILAHSPVIVSDQHPRSFLTRMALRQIRFDEARARGRPSMQALSTKRQRKLKIKKKKYKKLLRRTRGLRRKLDKS</sequence>
<evidence type="ECO:0000256" key="1">
    <source>
        <dbReference type="ARBA" id="ARBA00004173"/>
    </source>
</evidence>
<evidence type="ECO:0000313" key="8">
    <source>
        <dbReference type="Proteomes" id="UP000226192"/>
    </source>
</evidence>